<evidence type="ECO:0000256" key="3">
    <source>
        <dbReference type="ARBA" id="ARBA00022448"/>
    </source>
</evidence>
<dbReference type="InterPro" id="IPR042194">
    <property type="entry name" value="FHIPEP_1"/>
</dbReference>
<dbReference type="InterPro" id="IPR001712">
    <property type="entry name" value="T3SS_FHIPEP"/>
</dbReference>
<keyword evidence="8 10" id="KW-0472">Membrane</keyword>
<dbReference type="PANTHER" id="PTHR30161">
    <property type="entry name" value="FLAGELLAR EXPORT PROTEIN, MEMBRANE FLHA SUBUNIT-RELATED"/>
    <property type="match status" value="1"/>
</dbReference>
<dbReference type="STRING" id="363253.LI0548"/>
<proteinExistence type="inferred from homology"/>
<keyword evidence="12" id="KW-1185">Reference proteome</keyword>
<dbReference type="PRINTS" id="PR00949">
    <property type="entry name" value="TYPE3IMAPROT"/>
</dbReference>
<evidence type="ECO:0000313" key="12">
    <source>
        <dbReference type="Proteomes" id="UP000002430"/>
    </source>
</evidence>
<keyword evidence="4" id="KW-1003">Cell membrane</keyword>
<dbReference type="SMR" id="Q1MQX5"/>
<feature type="transmembrane region" description="Helical" evidence="10">
    <location>
        <begin position="45"/>
        <end position="63"/>
    </location>
</feature>
<feature type="region of interest" description="Disordered" evidence="9">
    <location>
        <begin position="334"/>
        <end position="362"/>
    </location>
</feature>
<dbReference type="Gene3D" id="3.40.30.60">
    <property type="entry name" value="FHIPEP family, domain 1"/>
    <property type="match status" value="1"/>
</dbReference>
<dbReference type="PIRSF" id="PIRSF005419">
    <property type="entry name" value="FlhA"/>
    <property type="match status" value="1"/>
</dbReference>
<keyword evidence="6 10" id="KW-0812">Transmembrane</keyword>
<organism evidence="11 12">
    <name type="scientific">Lawsonia intracellularis (strain PHE/MN1-00)</name>
    <dbReference type="NCBI Taxonomy" id="363253"/>
    <lineage>
        <taxon>Bacteria</taxon>
        <taxon>Pseudomonadati</taxon>
        <taxon>Thermodesulfobacteriota</taxon>
        <taxon>Desulfovibrionia</taxon>
        <taxon>Desulfovibrionales</taxon>
        <taxon>Desulfovibrionaceae</taxon>
        <taxon>Lawsonia</taxon>
    </lineage>
</organism>
<name>Q1MQX5_LAWIP</name>
<dbReference type="AlphaFoldDB" id="Q1MQX5"/>
<dbReference type="KEGG" id="lip:LI0548"/>
<dbReference type="eggNOG" id="COG4789">
    <property type="taxonomic scope" value="Bacteria"/>
</dbReference>
<sequence>MSLFAKAQSTVGVITRNNDITMVLLLVTVIALMIIPLPTPLVDTLIGINMGLSFLIVMMCMYVKTVLDFSVFPTMLLFTTLFRVGLNITTTRLILLQADAGEIIFIFGEFALGGNFVVGAVVFVILTIVQFLVIAKGAERVAEVGARFTLDAMPGKQMSIDADMRAGVIDMEEAQKRRARINQESQMYGAMDGAMKFVKGDSIAGMIIAVVNIVGGTIIGVTQHGMAASDALHVYGILTIGDGLVSQIPSLLISIAAGILITRTGDSAENVGSQIGEQIFNQPKALLMAGGVVFLIALVPGFPKIQLFAISATLAGIGYTLKLIMTNPAPKNAKQSIAKTLEPTTSPSKKSSTEQKESKEEFSPTVPIILDISQQMSEELDYDSLNDELITLRRVLYFDLGVPFPGINLRISSKLHDLTYSLMINEIPITKGTLEKGMVLARDTKENLAMLGVEPEEKEKFLPDVESLWVPDSKKALLERAGITCMTHSRILAYHLSLVLSRHASNFLGMQETKYLLDKMEERAPDLVRETTRLLPVQRIAEIFQRLVQEQISIRDLRSILEALIEWSPKEKDTVMLTEYVRSALKRQISYMYSKGQNMLPAVLLDPNVEETIRKSVRQTSAGAFLALDPETTQIFMASLKEFASETNLTYTQKPVLITSMDIRRYVRRLIEGDYYNLPVVSYQELTPEISVQPVGRIRF</sequence>
<evidence type="ECO:0000313" key="11">
    <source>
        <dbReference type="EMBL" id="CAJ54602.1"/>
    </source>
</evidence>
<dbReference type="EMBL" id="AM180252">
    <property type="protein sequence ID" value="CAJ54602.1"/>
    <property type="molecule type" value="Genomic_DNA"/>
</dbReference>
<dbReference type="Proteomes" id="UP000002430">
    <property type="component" value="Chromosome"/>
</dbReference>
<dbReference type="Gene3D" id="3.40.50.12790">
    <property type="entry name" value="FHIPEP family, domain 4"/>
    <property type="match status" value="1"/>
</dbReference>
<evidence type="ECO:0000256" key="8">
    <source>
        <dbReference type="ARBA" id="ARBA00023136"/>
    </source>
</evidence>
<gene>
    <name evidence="11" type="primary">yscV</name>
    <name evidence="11" type="ordered locus">LI0548</name>
</gene>
<feature type="transmembrane region" description="Helical" evidence="10">
    <location>
        <begin position="244"/>
        <end position="264"/>
    </location>
</feature>
<feature type="transmembrane region" description="Helical" evidence="10">
    <location>
        <begin position="20"/>
        <end position="39"/>
    </location>
</feature>
<evidence type="ECO:0000256" key="4">
    <source>
        <dbReference type="ARBA" id="ARBA00022475"/>
    </source>
</evidence>
<dbReference type="RefSeq" id="WP_011526631.1">
    <property type="nucleotide sequence ID" value="NC_008011.1"/>
</dbReference>
<evidence type="ECO:0000256" key="1">
    <source>
        <dbReference type="ARBA" id="ARBA00004429"/>
    </source>
</evidence>
<dbReference type="Gene3D" id="1.10.8.540">
    <property type="entry name" value="FHIPEP family, domain 3"/>
    <property type="match status" value="1"/>
</dbReference>
<dbReference type="InterPro" id="IPR025505">
    <property type="entry name" value="FHIPEP_CS"/>
</dbReference>
<evidence type="ECO:0000256" key="9">
    <source>
        <dbReference type="SAM" id="MobiDB-lite"/>
    </source>
</evidence>
<feature type="transmembrane region" description="Helical" evidence="10">
    <location>
        <begin position="75"/>
        <end position="96"/>
    </location>
</feature>
<feature type="transmembrane region" description="Helical" evidence="10">
    <location>
        <begin position="203"/>
        <end position="224"/>
    </location>
</feature>
<dbReference type="InterPro" id="IPR042193">
    <property type="entry name" value="FHIPEP_3"/>
</dbReference>
<feature type="transmembrane region" description="Helical" evidence="10">
    <location>
        <begin position="285"/>
        <end position="302"/>
    </location>
</feature>
<dbReference type="InterPro" id="IPR006302">
    <property type="entry name" value="T3SS_HrcV"/>
</dbReference>
<evidence type="ECO:0000256" key="2">
    <source>
        <dbReference type="ARBA" id="ARBA00008835"/>
    </source>
</evidence>
<reference evidence="11 12" key="1">
    <citation type="submission" date="2005-11" db="EMBL/GenBank/DDBJ databases">
        <title>The complete genome sequence of Lawsonia intracellularis: the causative agent of proliferative enteropathy.</title>
        <authorList>
            <person name="Kaur K."/>
            <person name="Zhang Q."/>
            <person name="Beckler D."/>
            <person name="Munir S."/>
            <person name="Li L."/>
            <person name="Kinsley K."/>
            <person name="Herron L."/>
            <person name="Peterson A."/>
            <person name="May B."/>
            <person name="Singh S."/>
            <person name="Gebhart C."/>
            <person name="Kapur V."/>
        </authorList>
    </citation>
    <scope>NUCLEOTIDE SEQUENCE [LARGE SCALE GENOMIC DNA]</scope>
    <source>
        <strain evidence="11 12">PHE/MN1-00</strain>
    </source>
</reference>
<evidence type="ECO:0000256" key="7">
    <source>
        <dbReference type="ARBA" id="ARBA00022989"/>
    </source>
</evidence>
<dbReference type="GO" id="GO:0005886">
    <property type="term" value="C:plasma membrane"/>
    <property type="evidence" value="ECO:0007669"/>
    <property type="project" value="UniProtKB-SubCell"/>
</dbReference>
<comment type="subcellular location">
    <subcellularLocation>
        <location evidence="1">Cell inner membrane</location>
        <topology evidence="1">Multi-pass membrane protein</topology>
    </subcellularLocation>
</comment>
<dbReference type="OrthoDB" id="9759185at2"/>
<dbReference type="HOGENOM" id="CLU_015346_3_0_7"/>
<feature type="compositionally biased region" description="Low complexity" evidence="9">
    <location>
        <begin position="339"/>
        <end position="350"/>
    </location>
</feature>
<evidence type="ECO:0000256" key="6">
    <source>
        <dbReference type="ARBA" id="ARBA00022692"/>
    </source>
</evidence>
<feature type="compositionally biased region" description="Basic and acidic residues" evidence="9">
    <location>
        <begin position="351"/>
        <end position="362"/>
    </location>
</feature>
<dbReference type="PANTHER" id="PTHR30161:SF2">
    <property type="entry name" value="INVASION PROTEIN INVA"/>
    <property type="match status" value="1"/>
</dbReference>
<dbReference type="Pfam" id="PF00771">
    <property type="entry name" value="FHIPEP"/>
    <property type="match status" value="1"/>
</dbReference>
<evidence type="ECO:0000256" key="10">
    <source>
        <dbReference type="SAM" id="Phobius"/>
    </source>
</evidence>
<dbReference type="GO" id="GO:0009306">
    <property type="term" value="P:protein secretion"/>
    <property type="evidence" value="ECO:0007669"/>
    <property type="project" value="InterPro"/>
</dbReference>
<accession>Q1MQX5</accession>
<keyword evidence="3" id="KW-0813">Transport</keyword>
<comment type="similarity">
    <text evidence="2">Belongs to the FHIPEP (flagella/HR/invasion proteins export pore) family.</text>
</comment>
<dbReference type="InterPro" id="IPR042196">
    <property type="entry name" value="FHIPEP_4"/>
</dbReference>
<protein>
    <submittedName>
        <fullName evidence="11">Type III secretion pore protein</fullName>
    </submittedName>
</protein>
<keyword evidence="7 10" id="KW-1133">Transmembrane helix</keyword>
<dbReference type="NCBIfam" id="TIGR01399">
    <property type="entry name" value="hrcV"/>
    <property type="match status" value="1"/>
</dbReference>
<evidence type="ECO:0000256" key="5">
    <source>
        <dbReference type="ARBA" id="ARBA00022519"/>
    </source>
</evidence>
<feature type="transmembrane region" description="Helical" evidence="10">
    <location>
        <begin position="116"/>
        <end position="135"/>
    </location>
</feature>
<dbReference type="PROSITE" id="PS00994">
    <property type="entry name" value="FHIPEP"/>
    <property type="match status" value="1"/>
</dbReference>
<keyword evidence="5" id="KW-0997">Cell inner membrane</keyword>